<sequence>MKSTETVTFHVQLRGMDGMNLIDVHRENPR</sequence>
<dbReference type="Proteomes" id="UP000494363">
    <property type="component" value="Unassembled WGS sequence"/>
</dbReference>
<dbReference type="AlphaFoldDB" id="A0A6J5DKS7"/>
<organism evidence="1 2">
    <name type="scientific">Paraburkholderia humisilvae</name>
    <dbReference type="NCBI Taxonomy" id="627669"/>
    <lineage>
        <taxon>Bacteria</taxon>
        <taxon>Pseudomonadati</taxon>
        <taxon>Pseudomonadota</taxon>
        <taxon>Betaproteobacteria</taxon>
        <taxon>Burkholderiales</taxon>
        <taxon>Burkholderiaceae</taxon>
        <taxon>Paraburkholderia</taxon>
    </lineage>
</organism>
<keyword evidence="2" id="KW-1185">Reference proteome</keyword>
<reference evidence="1 2" key="1">
    <citation type="submission" date="2020-04" db="EMBL/GenBank/DDBJ databases">
        <authorList>
            <person name="De Canck E."/>
        </authorList>
    </citation>
    <scope>NUCLEOTIDE SEQUENCE [LARGE SCALE GENOMIC DNA]</scope>
    <source>
        <strain evidence="1 2">LMG 29542</strain>
    </source>
</reference>
<name>A0A6J5DKS7_9BURK</name>
<dbReference type="EMBL" id="CADIKH010000008">
    <property type="protein sequence ID" value="CAB3753792.1"/>
    <property type="molecule type" value="Genomic_DNA"/>
</dbReference>
<evidence type="ECO:0000313" key="2">
    <source>
        <dbReference type="Proteomes" id="UP000494363"/>
    </source>
</evidence>
<proteinExistence type="predicted"/>
<protein>
    <submittedName>
        <fullName evidence="1">Uncharacterized protein</fullName>
    </submittedName>
</protein>
<gene>
    <name evidence="1" type="ORF">LMG29542_02168</name>
</gene>
<accession>A0A6J5DKS7</accession>
<evidence type="ECO:0000313" key="1">
    <source>
        <dbReference type="EMBL" id="CAB3753792.1"/>
    </source>
</evidence>